<gene>
    <name evidence="1" type="ORF">L484_012883</name>
</gene>
<keyword evidence="2" id="KW-1185">Reference proteome</keyword>
<dbReference type="AlphaFoldDB" id="W9RFN0"/>
<sequence length="69" mass="7895">MDIDRDVHGCPCSFHIHICGNEILALVGYGCYENSNTTIEEALRDVNRVKFMADYLDDLLRAARYDTKL</sequence>
<evidence type="ECO:0000313" key="1">
    <source>
        <dbReference type="EMBL" id="EXB88443.1"/>
    </source>
</evidence>
<dbReference type="Proteomes" id="UP000030645">
    <property type="component" value="Unassembled WGS sequence"/>
</dbReference>
<reference evidence="2" key="1">
    <citation type="submission" date="2013-01" db="EMBL/GenBank/DDBJ databases">
        <title>Draft Genome Sequence of a Mulberry Tree, Morus notabilis C.K. Schneid.</title>
        <authorList>
            <person name="He N."/>
            <person name="Zhao S."/>
        </authorList>
    </citation>
    <scope>NUCLEOTIDE SEQUENCE</scope>
</reference>
<dbReference type="EMBL" id="KE344966">
    <property type="protein sequence ID" value="EXB88443.1"/>
    <property type="molecule type" value="Genomic_DNA"/>
</dbReference>
<name>W9RFN0_9ROSA</name>
<accession>W9RFN0</accession>
<proteinExistence type="predicted"/>
<organism evidence="1 2">
    <name type="scientific">Morus notabilis</name>
    <dbReference type="NCBI Taxonomy" id="981085"/>
    <lineage>
        <taxon>Eukaryota</taxon>
        <taxon>Viridiplantae</taxon>
        <taxon>Streptophyta</taxon>
        <taxon>Embryophyta</taxon>
        <taxon>Tracheophyta</taxon>
        <taxon>Spermatophyta</taxon>
        <taxon>Magnoliopsida</taxon>
        <taxon>eudicotyledons</taxon>
        <taxon>Gunneridae</taxon>
        <taxon>Pentapetalae</taxon>
        <taxon>rosids</taxon>
        <taxon>fabids</taxon>
        <taxon>Rosales</taxon>
        <taxon>Moraceae</taxon>
        <taxon>Moreae</taxon>
        <taxon>Morus</taxon>
    </lineage>
</organism>
<protein>
    <submittedName>
        <fullName evidence="1">Uncharacterized protein</fullName>
    </submittedName>
</protein>
<evidence type="ECO:0000313" key="2">
    <source>
        <dbReference type="Proteomes" id="UP000030645"/>
    </source>
</evidence>